<feature type="region of interest" description="Disordered" evidence="1">
    <location>
        <begin position="1"/>
        <end position="36"/>
    </location>
</feature>
<accession>A0A8S9TKY4</accession>
<feature type="region of interest" description="Disordered" evidence="1">
    <location>
        <begin position="159"/>
        <end position="183"/>
    </location>
</feature>
<evidence type="ECO:0000313" key="3">
    <source>
        <dbReference type="Proteomes" id="UP000704712"/>
    </source>
</evidence>
<organism evidence="2 3">
    <name type="scientific">Phytophthora infestans</name>
    <name type="common">Potato late blight agent</name>
    <name type="synonym">Botrytis infestans</name>
    <dbReference type="NCBI Taxonomy" id="4787"/>
    <lineage>
        <taxon>Eukaryota</taxon>
        <taxon>Sar</taxon>
        <taxon>Stramenopiles</taxon>
        <taxon>Oomycota</taxon>
        <taxon>Peronosporomycetes</taxon>
        <taxon>Peronosporales</taxon>
        <taxon>Peronosporaceae</taxon>
        <taxon>Phytophthora</taxon>
    </lineage>
</organism>
<dbReference type="Proteomes" id="UP000704712">
    <property type="component" value="Unassembled WGS sequence"/>
</dbReference>
<gene>
    <name evidence="2" type="ORF">GN958_ATG23332</name>
</gene>
<evidence type="ECO:0000256" key="1">
    <source>
        <dbReference type="SAM" id="MobiDB-lite"/>
    </source>
</evidence>
<sequence>TSGSDFERKKDEQGEGELSYVGEDTNADCEGSIGAASKDTNECGAKKALREASDAENTTLERQSAALNRAVKGDTYKSALDEEMKGNDGTVISAEDTATTADVVQQLSAVVAGMQTRVGKHGYYRGRRATVISCSGWNADKDGTQRRRAPLPIKWRRSHRCRRSTAGTRVNAGPSRVERSGEYGNWQQVAANVRPSPQDAVRLAPFPCSQEDDAEYIAGEGTKSSARKDARTLAIFPRLTERSVMTAKKNDVYVRKVAIIEIGIDKKTVTIVENAKNSMAVPDERHLGKQEVVALSYQTTISRTILLATMTQARWQSTQ</sequence>
<dbReference type="AlphaFoldDB" id="A0A8S9TKY4"/>
<feature type="non-terminal residue" evidence="2">
    <location>
        <position position="1"/>
    </location>
</feature>
<reference evidence="2" key="1">
    <citation type="submission" date="2020-03" db="EMBL/GenBank/DDBJ databases">
        <title>Hybrid Assembly of Korean Phytophthora infestans isolates.</title>
        <authorList>
            <person name="Prokchorchik M."/>
            <person name="Lee Y."/>
            <person name="Seo J."/>
            <person name="Cho J.-H."/>
            <person name="Park Y.-E."/>
            <person name="Jang D.-C."/>
            <person name="Im J.-S."/>
            <person name="Choi J.-G."/>
            <person name="Park H.-J."/>
            <person name="Lee G.-B."/>
            <person name="Lee Y.-G."/>
            <person name="Hong S.-Y."/>
            <person name="Cho K."/>
            <person name="Sohn K.H."/>
        </authorList>
    </citation>
    <scope>NUCLEOTIDE SEQUENCE</scope>
    <source>
        <strain evidence="2">KR_2_A2</strain>
    </source>
</reference>
<protein>
    <submittedName>
        <fullName evidence="2">Uncharacterized protein</fullName>
    </submittedName>
</protein>
<comment type="caution">
    <text evidence="2">The sequence shown here is derived from an EMBL/GenBank/DDBJ whole genome shotgun (WGS) entry which is preliminary data.</text>
</comment>
<proteinExistence type="predicted"/>
<feature type="compositionally biased region" description="Basic and acidic residues" evidence="1">
    <location>
        <begin position="1"/>
        <end position="13"/>
    </location>
</feature>
<evidence type="ECO:0000313" key="2">
    <source>
        <dbReference type="EMBL" id="KAF4127457.1"/>
    </source>
</evidence>
<name>A0A8S9TKY4_PHYIN</name>
<dbReference type="EMBL" id="JAACNO010003265">
    <property type="protein sequence ID" value="KAF4127457.1"/>
    <property type="molecule type" value="Genomic_DNA"/>
</dbReference>